<dbReference type="InterPro" id="IPR017452">
    <property type="entry name" value="GPCR_Rhodpsn_7TM"/>
</dbReference>
<dbReference type="PROSITE" id="PS00237">
    <property type="entry name" value="G_PROTEIN_RECEP_F1_1"/>
    <property type="match status" value="3"/>
</dbReference>
<evidence type="ECO:0000313" key="14">
    <source>
        <dbReference type="Proteomes" id="UP001159428"/>
    </source>
</evidence>
<dbReference type="Gene3D" id="1.20.1070.10">
    <property type="entry name" value="Rhodopsin 7-helix transmembrane proteins"/>
    <property type="match status" value="3"/>
</dbReference>
<evidence type="ECO:0000256" key="8">
    <source>
        <dbReference type="ARBA" id="ARBA00023180"/>
    </source>
</evidence>
<protein>
    <recommendedName>
        <fullName evidence="12">G-protein coupled receptors family 1 profile domain-containing protein</fullName>
    </recommendedName>
</protein>
<keyword evidence="4 11" id="KW-1133">Transmembrane helix</keyword>
<feature type="transmembrane region" description="Helical" evidence="11">
    <location>
        <begin position="139"/>
        <end position="160"/>
    </location>
</feature>
<feature type="transmembrane region" description="Helical" evidence="11">
    <location>
        <begin position="544"/>
        <end position="565"/>
    </location>
</feature>
<feature type="transmembrane region" description="Helical" evidence="11">
    <location>
        <begin position="709"/>
        <end position="730"/>
    </location>
</feature>
<feature type="transmembrane region" description="Helical" evidence="11">
    <location>
        <begin position="669"/>
        <end position="689"/>
    </location>
</feature>
<keyword evidence="7 10" id="KW-0675">Receptor</keyword>
<evidence type="ECO:0000256" key="2">
    <source>
        <dbReference type="ARBA" id="ARBA00022475"/>
    </source>
</evidence>
<gene>
    <name evidence="13" type="ORF">PMEA_00001502</name>
</gene>
<feature type="transmembrane region" description="Helical" evidence="11">
    <location>
        <begin position="231"/>
        <end position="253"/>
    </location>
</feature>
<evidence type="ECO:0000256" key="5">
    <source>
        <dbReference type="ARBA" id="ARBA00023040"/>
    </source>
</evidence>
<dbReference type="PANTHER" id="PTHR24246">
    <property type="entry name" value="OLFACTORY RECEPTOR AND ADENOSINE RECEPTOR"/>
    <property type="match status" value="1"/>
</dbReference>
<dbReference type="Pfam" id="PF00001">
    <property type="entry name" value="7tm_1"/>
    <property type="match status" value="5"/>
</dbReference>
<feature type="transmembrane region" description="Helical" evidence="11">
    <location>
        <begin position="870"/>
        <end position="891"/>
    </location>
</feature>
<feature type="transmembrane region" description="Helical" evidence="11">
    <location>
        <begin position="57"/>
        <end position="77"/>
    </location>
</feature>
<feature type="transmembrane region" description="Helical" evidence="11">
    <location>
        <begin position="383"/>
        <end position="402"/>
    </location>
</feature>
<feature type="transmembrane region" description="Helical" evidence="11">
    <location>
        <begin position="751"/>
        <end position="773"/>
    </location>
</feature>
<evidence type="ECO:0000256" key="1">
    <source>
        <dbReference type="ARBA" id="ARBA00004651"/>
    </source>
</evidence>
<accession>A0AAU9W9D6</accession>
<dbReference type="SUPFAM" id="SSF81321">
    <property type="entry name" value="Family A G protein-coupled receptor-like"/>
    <property type="match status" value="3"/>
</dbReference>
<feature type="transmembrane region" description="Helical" evidence="11">
    <location>
        <begin position="166"/>
        <end position="184"/>
    </location>
</feature>
<evidence type="ECO:0000259" key="12">
    <source>
        <dbReference type="PROSITE" id="PS50262"/>
    </source>
</evidence>
<feature type="transmembrane region" description="Helical" evidence="11">
    <location>
        <begin position="491"/>
        <end position="514"/>
    </location>
</feature>
<keyword evidence="9 10" id="KW-0807">Transducer</keyword>
<dbReference type="GO" id="GO:0004930">
    <property type="term" value="F:G protein-coupled receptor activity"/>
    <property type="evidence" value="ECO:0007669"/>
    <property type="project" value="UniProtKB-KW"/>
</dbReference>
<keyword evidence="5 10" id="KW-0297">G-protein coupled receptor</keyword>
<dbReference type="Proteomes" id="UP001159428">
    <property type="component" value="Unassembled WGS sequence"/>
</dbReference>
<dbReference type="GO" id="GO:0005886">
    <property type="term" value="C:plasma membrane"/>
    <property type="evidence" value="ECO:0007669"/>
    <property type="project" value="UniProtKB-SubCell"/>
</dbReference>
<feature type="transmembrane region" description="Helical" evidence="11">
    <location>
        <begin position="779"/>
        <end position="801"/>
    </location>
</feature>
<feature type="domain" description="G-protein coupled receptors family 1 profile" evidence="12">
    <location>
        <begin position="37"/>
        <end position="282"/>
    </location>
</feature>
<comment type="similarity">
    <text evidence="10">Belongs to the G-protein coupled receptor 1 family.</text>
</comment>
<keyword evidence="3 10" id="KW-0812">Transmembrane</keyword>
<dbReference type="InterPro" id="IPR000276">
    <property type="entry name" value="GPCR_Rhodpsn"/>
</dbReference>
<dbReference type="PROSITE" id="PS50262">
    <property type="entry name" value="G_PROTEIN_RECEP_F1_2"/>
    <property type="match status" value="3"/>
</dbReference>
<evidence type="ECO:0000256" key="9">
    <source>
        <dbReference type="ARBA" id="ARBA00023224"/>
    </source>
</evidence>
<reference evidence="13 14" key="1">
    <citation type="submission" date="2022-05" db="EMBL/GenBank/DDBJ databases">
        <authorList>
            <consortium name="Genoscope - CEA"/>
            <person name="William W."/>
        </authorList>
    </citation>
    <scope>NUCLEOTIDE SEQUENCE [LARGE SCALE GENOMIC DNA]</scope>
</reference>
<dbReference type="CDD" id="cd00637">
    <property type="entry name" value="7tm_classA_rhodopsin-like"/>
    <property type="match status" value="3"/>
</dbReference>
<sequence>MLPCQLLLQMSDVDDLRSTSIICCVLSSILSCTTIVLNIITIYAIRKTSLLSNTLKTFLLSLAVSDVGVGLVVQPFFTSILVRVLQHSIPGCPTYRAFDVISHVFSGASFFGVIALSVDRFLAIHIHLRYQELVTHRRVIAVVMSMWLLSFFIAFSILWVPNTIRFISVSFVGIGCVLLTKIAYSRIYFSLRRHKNQIQSLQVQEAHEEQIQRVGEMTYLTSLIRTAVGVYYVYVVFLICYLPFVAYVVGIAICGPTIALKRLNLFSSIFVFLNSSLNPVIYCWKMRHVRNTIINLLRNITTSSRASSMLTPQAHIMNDSNCEVWMYSFAKTTEPKVLRFTYILNCTLNIFLSLSAILLNAVTMYAMQKTPSLPKTLKNLKTLLLSLAVSDVGVGLLVQPFYSSLLIKCLQRNIPSCNTFNVFGIICGSFSVASFLGIVAVSVDRFLAIHLHLRYQELVTHKRVVVVVISIWLLSASGSSMHLWVSSLVQALCYIVIVILSVLITALVYIRIYLTVRLHKKKMQALKGQLKQEHRSEMENVASVVKSAVGIFYVYLVFLACYLPITVHLAIAEMTTTTNNAMKRFYLYSYTVVFLNSSLNPVVYCLKMRHVRCALLQHYPSFSDFQDLRFTYICNCVFNILLAQNTIVSNMLAIFAIRRCSSLPQTLKTFLLSLSASDVGVGLVVQPIYISLLINWLQQNDSNCIIAMVYQMCGTFFSLTSFLGVLAISVDRFLAIHLHLRYKELVTHRRVVAVVVSIWLFSAVCFILTFWNLHQDRRLFRMTGGVFCLIIATFVYIRVYLVARRHKNEIQSLHIHQAQHRSSVANFTRLINSATVTFYVYLVFLVCYLPLFICLAAIRVNNASINLKKLFLFSLTLLYLNSSLNPVIYCWKMRHIRRAIMDVIRNLLLRRNRISRWS</sequence>
<evidence type="ECO:0000313" key="13">
    <source>
        <dbReference type="EMBL" id="CAH3106384.1"/>
    </source>
</evidence>
<dbReference type="AlphaFoldDB" id="A0AAU9W9D6"/>
<keyword evidence="14" id="KW-1185">Reference proteome</keyword>
<feature type="transmembrane region" description="Helical" evidence="11">
    <location>
        <begin position="422"/>
        <end position="443"/>
    </location>
</feature>
<feature type="transmembrane region" description="Helical" evidence="11">
    <location>
        <begin position="19"/>
        <end position="45"/>
    </location>
</feature>
<evidence type="ECO:0000256" key="6">
    <source>
        <dbReference type="ARBA" id="ARBA00023136"/>
    </source>
</evidence>
<evidence type="ECO:0000256" key="3">
    <source>
        <dbReference type="ARBA" id="ARBA00022692"/>
    </source>
</evidence>
<feature type="transmembrane region" description="Helical" evidence="11">
    <location>
        <begin position="337"/>
        <end position="362"/>
    </location>
</feature>
<name>A0AAU9W9D6_9CNID</name>
<evidence type="ECO:0000256" key="7">
    <source>
        <dbReference type="ARBA" id="ARBA00023170"/>
    </source>
</evidence>
<evidence type="ECO:0000256" key="11">
    <source>
        <dbReference type="SAM" id="Phobius"/>
    </source>
</evidence>
<evidence type="ECO:0000256" key="4">
    <source>
        <dbReference type="ARBA" id="ARBA00022989"/>
    </source>
</evidence>
<dbReference type="PANTHER" id="PTHR24246:SF27">
    <property type="entry name" value="ADENOSINE RECEPTOR, ISOFORM A"/>
    <property type="match status" value="1"/>
</dbReference>
<comment type="subcellular location">
    <subcellularLocation>
        <location evidence="1">Cell membrane</location>
        <topology evidence="1">Multi-pass membrane protein</topology>
    </subcellularLocation>
</comment>
<evidence type="ECO:0000256" key="10">
    <source>
        <dbReference type="RuleBase" id="RU000688"/>
    </source>
</evidence>
<feature type="domain" description="G-protein coupled receptors family 1 profile" evidence="12">
    <location>
        <begin position="359"/>
        <end position="604"/>
    </location>
</feature>
<organism evidence="13 14">
    <name type="scientific">Pocillopora meandrina</name>
    <dbReference type="NCBI Taxonomy" id="46732"/>
    <lineage>
        <taxon>Eukaryota</taxon>
        <taxon>Metazoa</taxon>
        <taxon>Cnidaria</taxon>
        <taxon>Anthozoa</taxon>
        <taxon>Hexacorallia</taxon>
        <taxon>Scleractinia</taxon>
        <taxon>Astrocoeniina</taxon>
        <taxon>Pocilloporidae</taxon>
        <taxon>Pocillopora</taxon>
    </lineage>
</organism>
<feature type="transmembrane region" description="Helical" evidence="11">
    <location>
        <begin position="838"/>
        <end position="858"/>
    </location>
</feature>
<feature type="transmembrane region" description="Helical" evidence="11">
    <location>
        <begin position="97"/>
        <end position="118"/>
    </location>
</feature>
<keyword evidence="8" id="KW-0325">Glycoprotein</keyword>
<proteinExistence type="inferred from homology"/>
<feature type="transmembrane region" description="Helical" evidence="11">
    <location>
        <begin position="464"/>
        <end position="485"/>
    </location>
</feature>
<feature type="transmembrane region" description="Helical" evidence="11">
    <location>
        <begin position="265"/>
        <end position="284"/>
    </location>
</feature>
<feature type="domain" description="G-protein coupled receptors family 1 profile" evidence="12">
    <location>
        <begin position="649"/>
        <end position="889"/>
    </location>
</feature>
<dbReference type="PRINTS" id="PR00237">
    <property type="entry name" value="GPCRRHODOPSN"/>
</dbReference>
<comment type="caution">
    <text evidence="13">The sequence shown here is derived from an EMBL/GenBank/DDBJ whole genome shotgun (WGS) entry which is preliminary data.</text>
</comment>
<keyword evidence="6 11" id="KW-0472">Membrane</keyword>
<keyword evidence="2" id="KW-1003">Cell membrane</keyword>
<feature type="transmembrane region" description="Helical" evidence="11">
    <location>
        <begin position="585"/>
        <end position="606"/>
    </location>
</feature>
<dbReference type="EMBL" id="CALNXJ010000010">
    <property type="protein sequence ID" value="CAH3106384.1"/>
    <property type="molecule type" value="Genomic_DNA"/>
</dbReference>